<dbReference type="GO" id="GO:0071973">
    <property type="term" value="P:bacterial-type flagellum-dependent cell motility"/>
    <property type="evidence" value="ECO:0007669"/>
    <property type="project" value="InterPro"/>
</dbReference>
<accession>A0AAI9AHE4</accession>
<dbReference type="Pfam" id="PF02119">
    <property type="entry name" value="FlgI"/>
    <property type="match status" value="1"/>
</dbReference>
<proteinExistence type="inferred from homology"/>
<dbReference type="GO" id="GO:0030288">
    <property type="term" value="C:outer membrane-bounded periplasmic space"/>
    <property type="evidence" value="ECO:0007669"/>
    <property type="project" value="InterPro"/>
</dbReference>
<dbReference type="GO" id="GO:0005198">
    <property type="term" value="F:structural molecule activity"/>
    <property type="evidence" value="ECO:0007669"/>
    <property type="project" value="InterPro"/>
</dbReference>
<organism evidence="6 7">
    <name type="scientific">Caminibacter mediatlanticus TB-2</name>
    <dbReference type="NCBI Taxonomy" id="391592"/>
    <lineage>
        <taxon>Bacteria</taxon>
        <taxon>Pseudomonadati</taxon>
        <taxon>Campylobacterota</taxon>
        <taxon>Epsilonproteobacteria</taxon>
        <taxon>Nautiliales</taxon>
        <taxon>Nautiliaceae</taxon>
        <taxon>Caminibacter</taxon>
    </lineage>
</organism>
<keyword evidence="3" id="KW-0732">Signal</keyword>
<dbReference type="PRINTS" id="PR01010">
    <property type="entry name" value="FLGPRINGFLGI"/>
</dbReference>
<name>A0AAI9AHE4_9BACT</name>
<dbReference type="HAMAP" id="MF_00416">
    <property type="entry name" value="FlgI"/>
    <property type="match status" value="1"/>
</dbReference>
<dbReference type="AlphaFoldDB" id="A0AAI9AHE4"/>
<evidence type="ECO:0000256" key="4">
    <source>
        <dbReference type="ARBA" id="ARBA00023143"/>
    </source>
</evidence>
<comment type="function">
    <text evidence="1 5">Assembles around the rod to form the L-ring and probably protects the motor/basal body from shearing forces during rotation.</text>
</comment>
<dbReference type="PANTHER" id="PTHR30381:SF0">
    <property type="entry name" value="FLAGELLAR P-RING PROTEIN"/>
    <property type="match status" value="1"/>
</dbReference>
<evidence type="ECO:0000313" key="6">
    <source>
        <dbReference type="EMBL" id="EDM23549.1"/>
    </source>
</evidence>
<gene>
    <name evidence="5 6" type="primary">flgI</name>
    <name evidence="6" type="ORF">CMTB2_08437</name>
</gene>
<sequence length="317" mass="34482">MQKVLTLIIFSTFLFSQTIKDISNIVGVRSNQLIGYGLVVGLKGSGDSSSKFTNQTLSNLLKNVNVKLDPKDIKSKNVAAVMVTATLPPFAREGDKLDVTVSSIGDAKSLEGGVLLITPLKGVNGKIYALAQGPITIGGFNLKGGKKQKHFTTTVKVINGATVERSVVWDIYHQNFATLSLKKSDFNLAIKVQNIINKYYKQQVAIAIDPRTVKLKKPANITMPEFLAKIQNLPISIPKENIVVIDERTGTVVAGSNITIDPVVIMYGNFTIRIDKKTSVLELTQNLQKVKATPQDVIAILENLRASNALNAKIIIN</sequence>
<dbReference type="PANTHER" id="PTHR30381">
    <property type="entry name" value="FLAGELLAR P-RING PERIPLASMIC PROTEIN FLGI"/>
    <property type="match status" value="1"/>
</dbReference>
<keyword evidence="4 5" id="KW-0975">Bacterial flagellum</keyword>
<comment type="caution">
    <text evidence="6">The sequence shown here is derived from an EMBL/GenBank/DDBJ whole genome shotgun (WGS) entry which is preliminary data.</text>
</comment>
<dbReference type="RefSeq" id="WP_007474773.1">
    <property type="nucleotide sequence ID" value="NZ_ABCJ01000005.1"/>
</dbReference>
<keyword evidence="6" id="KW-0969">Cilium</keyword>
<evidence type="ECO:0000256" key="2">
    <source>
        <dbReference type="ARBA" id="ARBA00004117"/>
    </source>
</evidence>
<dbReference type="GO" id="GO:0009428">
    <property type="term" value="C:bacterial-type flagellum basal body, distal rod, P ring"/>
    <property type="evidence" value="ECO:0007669"/>
    <property type="project" value="InterPro"/>
</dbReference>
<keyword evidence="6" id="KW-0282">Flagellum</keyword>
<reference evidence="6 7" key="1">
    <citation type="journal article" date="2011" name="Stand. Genomic Sci.">
        <title>Draft genome sequence of Caminibacter mediatlanticus strain TB-2, an epsilonproteobacterium isolated from a deep-sea hydrothermal vent.</title>
        <authorList>
            <person name="Giovannelli D."/>
            <person name="Ferriera S."/>
            <person name="Johnson J."/>
            <person name="Kravitz S."/>
            <person name="Perez-Rodriguez I."/>
            <person name="Ricci J."/>
            <person name="O'Brien C."/>
            <person name="Voordeckers J.W."/>
            <person name="Bini E."/>
            <person name="Vetriani C."/>
        </authorList>
    </citation>
    <scope>NUCLEOTIDE SEQUENCE [LARGE SCALE GENOMIC DNA]</scope>
    <source>
        <strain evidence="6 7">TB-2</strain>
    </source>
</reference>
<dbReference type="NCBIfam" id="NF003676">
    <property type="entry name" value="PRK05303.1"/>
    <property type="match status" value="1"/>
</dbReference>
<keyword evidence="6" id="KW-0966">Cell projection</keyword>
<dbReference type="InterPro" id="IPR001782">
    <property type="entry name" value="Flag_FlgI"/>
</dbReference>
<dbReference type="Proteomes" id="UP000003288">
    <property type="component" value="Unassembled WGS sequence"/>
</dbReference>
<evidence type="ECO:0000256" key="3">
    <source>
        <dbReference type="ARBA" id="ARBA00022729"/>
    </source>
</evidence>
<evidence type="ECO:0000313" key="7">
    <source>
        <dbReference type="Proteomes" id="UP000003288"/>
    </source>
</evidence>
<protein>
    <recommendedName>
        <fullName evidence="5">Flagellar P-ring protein</fullName>
    </recommendedName>
    <alternativeName>
        <fullName evidence="5">Basal body P-ring protein</fullName>
    </alternativeName>
</protein>
<evidence type="ECO:0000256" key="1">
    <source>
        <dbReference type="ARBA" id="ARBA00002591"/>
    </source>
</evidence>
<dbReference type="EMBL" id="ABCJ01000005">
    <property type="protein sequence ID" value="EDM23549.1"/>
    <property type="molecule type" value="Genomic_DNA"/>
</dbReference>
<comment type="similarity">
    <text evidence="5">Belongs to the FlgI family.</text>
</comment>
<comment type="subcellular location">
    <subcellularLocation>
        <location evidence="2 5">Bacterial flagellum basal body</location>
    </subcellularLocation>
</comment>
<comment type="subunit">
    <text evidence="5">The basal body constitutes a major portion of the flagellar organelle and consists of four rings (L,P,S, and M) mounted on a central rod.</text>
</comment>
<evidence type="ECO:0000256" key="5">
    <source>
        <dbReference type="HAMAP-Rule" id="MF_00416"/>
    </source>
</evidence>